<evidence type="ECO:0000256" key="5">
    <source>
        <dbReference type="SAM" id="MobiDB-lite"/>
    </source>
</evidence>
<gene>
    <name evidence="7" type="ORF">GCM10009751_33620</name>
</gene>
<dbReference type="InterPro" id="IPR036271">
    <property type="entry name" value="Tet_transcr_reg_TetR-rel_C_sf"/>
</dbReference>
<feature type="domain" description="HTH tetR-type" evidence="6">
    <location>
        <begin position="54"/>
        <end position="114"/>
    </location>
</feature>
<dbReference type="InterPro" id="IPR009057">
    <property type="entry name" value="Homeodomain-like_sf"/>
</dbReference>
<dbReference type="InterPro" id="IPR001647">
    <property type="entry name" value="HTH_TetR"/>
</dbReference>
<dbReference type="PANTHER" id="PTHR47506">
    <property type="entry name" value="TRANSCRIPTIONAL REGULATORY PROTEIN"/>
    <property type="match status" value="1"/>
</dbReference>
<feature type="region of interest" description="Disordered" evidence="5">
    <location>
        <begin position="26"/>
        <end position="52"/>
    </location>
</feature>
<keyword evidence="1" id="KW-0805">Transcription regulation</keyword>
<name>A0ABN2NJ60_9MICO</name>
<evidence type="ECO:0000313" key="7">
    <source>
        <dbReference type="EMBL" id="GAA1871645.1"/>
    </source>
</evidence>
<feature type="DNA-binding region" description="H-T-H motif" evidence="4">
    <location>
        <begin position="77"/>
        <end position="96"/>
    </location>
</feature>
<dbReference type="SUPFAM" id="SSF46689">
    <property type="entry name" value="Homeodomain-like"/>
    <property type="match status" value="1"/>
</dbReference>
<keyword evidence="3" id="KW-0804">Transcription</keyword>
<comment type="caution">
    <text evidence="7">The sequence shown here is derived from an EMBL/GenBank/DDBJ whole genome shotgun (WGS) entry which is preliminary data.</text>
</comment>
<dbReference type="PANTHER" id="PTHR47506:SF6">
    <property type="entry name" value="HTH-TYPE TRANSCRIPTIONAL REPRESSOR NEMR"/>
    <property type="match status" value="1"/>
</dbReference>
<proteinExistence type="predicted"/>
<dbReference type="Proteomes" id="UP001501094">
    <property type="component" value="Unassembled WGS sequence"/>
</dbReference>
<evidence type="ECO:0000256" key="3">
    <source>
        <dbReference type="ARBA" id="ARBA00023163"/>
    </source>
</evidence>
<dbReference type="Pfam" id="PF16925">
    <property type="entry name" value="TetR_C_13"/>
    <property type="match status" value="1"/>
</dbReference>
<dbReference type="SUPFAM" id="SSF48498">
    <property type="entry name" value="Tetracyclin repressor-like, C-terminal domain"/>
    <property type="match status" value="1"/>
</dbReference>
<keyword evidence="8" id="KW-1185">Reference proteome</keyword>
<organism evidence="7 8">
    <name type="scientific">Myceligenerans crystallogenes</name>
    <dbReference type="NCBI Taxonomy" id="316335"/>
    <lineage>
        <taxon>Bacteria</taxon>
        <taxon>Bacillati</taxon>
        <taxon>Actinomycetota</taxon>
        <taxon>Actinomycetes</taxon>
        <taxon>Micrococcales</taxon>
        <taxon>Promicromonosporaceae</taxon>
        <taxon>Myceligenerans</taxon>
    </lineage>
</organism>
<dbReference type="Gene3D" id="1.10.10.60">
    <property type="entry name" value="Homeodomain-like"/>
    <property type="match status" value="1"/>
</dbReference>
<evidence type="ECO:0000256" key="1">
    <source>
        <dbReference type="ARBA" id="ARBA00023015"/>
    </source>
</evidence>
<accession>A0ABN2NJ60</accession>
<dbReference type="PROSITE" id="PS50977">
    <property type="entry name" value="HTH_TETR_2"/>
    <property type="match status" value="1"/>
</dbReference>
<protein>
    <submittedName>
        <fullName evidence="7">TetR/AcrR family transcriptional regulator</fullName>
    </submittedName>
</protein>
<reference evidence="7 8" key="1">
    <citation type="journal article" date="2019" name="Int. J. Syst. Evol. Microbiol.">
        <title>The Global Catalogue of Microorganisms (GCM) 10K type strain sequencing project: providing services to taxonomists for standard genome sequencing and annotation.</title>
        <authorList>
            <consortium name="The Broad Institute Genomics Platform"/>
            <consortium name="The Broad Institute Genome Sequencing Center for Infectious Disease"/>
            <person name="Wu L."/>
            <person name="Ma J."/>
        </authorList>
    </citation>
    <scope>NUCLEOTIDE SEQUENCE [LARGE SCALE GENOMIC DNA]</scope>
    <source>
        <strain evidence="7 8">JCM 14326</strain>
    </source>
</reference>
<feature type="compositionally biased region" description="Gly residues" evidence="5">
    <location>
        <begin position="26"/>
        <end position="35"/>
    </location>
</feature>
<evidence type="ECO:0000256" key="4">
    <source>
        <dbReference type="PROSITE-ProRule" id="PRU00335"/>
    </source>
</evidence>
<sequence>MRAPADPSAGAGAASGAVADGAAGVGASGSAGAGEGDVAAGGAARADRRRERGDRTRLAVLEQAVQDASVRGLEALSLGGLAASAPVNKSAIAGLFGSKEGLQLAVVARAREIYTGAVIEPARAAAPGLPRVRALVECWIDYSRRRVFRGGCFFRTVEVEFDMRPGPVRDAVVEAQSTWDSYLAHHVQLAVRAGDLTPETDPEQVAFEINALLNAANDRSLLRDDDAAYARTRSAVDALLKTRTST</sequence>
<keyword evidence="2 4" id="KW-0238">DNA-binding</keyword>
<evidence type="ECO:0000313" key="8">
    <source>
        <dbReference type="Proteomes" id="UP001501094"/>
    </source>
</evidence>
<evidence type="ECO:0000259" key="6">
    <source>
        <dbReference type="PROSITE" id="PS50977"/>
    </source>
</evidence>
<dbReference type="Gene3D" id="1.10.357.10">
    <property type="entry name" value="Tetracycline Repressor, domain 2"/>
    <property type="match status" value="1"/>
</dbReference>
<dbReference type="EMBL" id="BAAANL010000007">
    <property type="protein sequence ID" value="GAA1871645.1"/>
    <property type="molecule type" value="Genomic_DNA"/>
</dbReference>
<evidence type="ECO:0000256" key="2">
    <source>
        <dbReference type="ARBA" id="ARBA00023125"/>
    </source>
</evidence>
<dbReference type="InterPro" id="IPR011075">
    <property type="entry name" value="TetR_C"/>
</dbReference>